<accession>A0A6B2LYS8</accession>
<dbReference type="EMBL" id="JAAGNX010000001">
    <property type="protein sequence ID" value="NDV61206.1"/>
    <property type="molecule type" value="Genomic_DNA"/>
</dbReference>
<feature type="binding site" evidence="6">
    <location>
        <position position="138"/>
    </location>
    <ligand>
        <name>Mn(2+)</name>
        <dbReference type="ChEBI" id="CHEBI:29035"/>
    </ligand>
</feature>
<dbReference type="PANTHER" id="PTHR42909:SF1">
    <property type="entry name" value="CARBOHYDRATE KINASE PFKB DOMAIN-CONTAINING PROTEIN"/>
    <property type="match status" value="1"/>
</dbReference>
<comment type="subunit">
    <text evidence="6">Homotrimer.</text>
</comment>
<comment type="similarity">
    <text evidence="6">Belongs to the pseudouridine-5'-phosphate glycosidase family.</text>
</comment>
<dbReference type="InterPro" id="IPR022830">
    <property type="entry name" value="Indigdn_synthA-like"/>
</dbReference>
<comment type="caution">
    <text evidence="7">The sequence shown here is derived from an EMBL/GenBank/DDBJ whole genome shotgun (WGS) entry which is preliminary data.</text>
</comment>
<dbReference type="RefSeq" id="WP_163961933.1">
    <property type="nucleotide sequence ID" value="NZ_JAAGNX010000001.1"/>
</dbReference>
<keyword evidence="2 6" id="KW-0378">Hydrolase</keyword>
<dbReference type="AlphaFoldDB" id="A0A6B2LYS8"/>
<dbReference type="InterPro" id="IPR007342">
    <property type="entry name" value="PsuG"/>
</dbReference>
<dbReference type="SUPFAM" id="SSF110581">
    <property type="entry name" value="Indigoidine synthase A-like"/>
    <property type="match status" value="1"/>
</dbReference>
<dbReference type="HAMAP" id="MF_01876">
    <property type="entry name" value="PsiMP_glycosidase"/>
    <property type="match status" value="1"/>
</dbReference>
<proteinExistence type="inferred from homology"/>
<dbReference type="GO" id="GO:0004730">
    <property type="term" value="F:pseudouridylate synthase activity"/>
    <property type="evidence" value="ECO:0007669"/>
    <property type="project" value="UniProtKB-UniRule"/>
</dbReference>
<keyword evidence="8" id="KW-1185">Reference proteome</keyword>
<gene>
    <name evidence="6" type="primary">psuG</name>
    <name evidence="7" type="ORF">G0Q06_01940</name>
</gene>
<feature type="active site" description="Proton donor" evidence="6">
    <location>
        <position position="25"/>
    </location>
</feature>
<organism evidence="7 8">
    <name type="scientific">Oceanipulchritudo coccoides</name>
    <dbReference type="NCBI Taxonomy" id="2706888"/>
    <lineage>
        <taxon>Bacteria</taxon>
        <taxon>Pseudomonadati</taxon>
        <taxon>Verrucomicrobiota</taxon>
        <taxon>Opitutia</taxon>
        <taxon>Puniceicoccales</taxon>
        <taxon>Oceanipulchritudinaceae</taxon>
        <taxon>Oceanipulchritudo</taxon>
    </lineage>
</organism>
<dbReference type="GO" id="GO:0046113">
    <property type="term" value="P:nucleobase catabolic process"/>
    <property type="evidence" value="ECO:0007669"/>
    <property type="project" value="UniProtKB-UniRule"/>
</dbReference>
<evidence type="ECO:0000313" key="8">
    <source>
        <dbReference type="Proteomes" id="UP000478417"/>
    </source>
</evidence>
<evidence type="ECO:0000256" key="1">
    <source>
        <dbReference type="ARBA" id="ARBA00022723"/>
    </source>
</evidence>
<dbReference type="Pfam" id="PF04227">
    <property type="entry name" value="Indigoidine_A"/>
    <property type="match status" value="1"/>
</dbReference>
<keyword evidence="1 6" id="KW-0479">Metal-binding</keyword>
<dbReference type="EC" id="4.2.1.70" evidence="6"/>
<dbReference type="Gene3D" id="3.40.1790.10">
    <property type="entry name" value="Indigoidine synthase domain"/>
    <property type="match status" value="1"/>
</dbReference>
<feature type="binding site" evidence="6">
    <location>
        <position position="108"/>
    </location>
    <ligand>
        <name>substrate</name>
    </ligand>
</feature>
<sequence>MTSSLHIRPDIKEALREGRAVVALESTVITHGLPYPDNLETAMAMESAVRESGALPATIGIVDGRVTVGLTGEEIELLAKQAPGTVRKCSRRDFAIAIAAKEHAGTTVAGTMLVAYRAGIRVFATGGIGGVHRGHPYDVSADLEELGRTPVAVVCSGAKAILDLPLTIEYLETKGVPVIGLGTEAFPAFYYSDSGLGVDHCVADAQEAARIIKASLEFETGGGMLVTVPVPAAAELPREQCEEAIELALAEAEAKGIRGKDITPFMLARISELTEGKSRDANLALLINNASEAGRIAVQL</sequence>
<feature type="binding site" evidence="6">
    <location>
        <position position="88"/>
    </location>
    <ligand>
        <name>substrate</name>
    </ligand>
</feature>
<feature type="binding site" evidence="6">
    <location>
        <begin position="140"/>
        <end position="142"/>
    </location>
    <ligand>
        <name>substrate</name>
    </ligand>
</feature>
<protein>
    <recommendedName>
        <fullName evidence="6">Pseudouridine-5'-phosphate glycosidase</fullName>
        <shortName evidence="6">PsiMP glycosidase</shortName>
        <ecNumber evidence="6">4.2.1.70</ecNumber>
    </recommendedName>
</protein>
<keyword evidence="5 6" id="KW-0326">Glycosidase</keyword>
<dbReference type="PANTHER" id="PTHR42909">
    <property type="entry name" value="ZGC:136858"/>
    <property type="match status" value="1"/>
</dbReference>
<dbReference type="GO" id="GO:0046872">
    <property type="term" value="F:metal ion binding"/>
    <property type="evidence" value="ECO:0007669"/>
    <property type="project" value="UniProtKB-KW"/>
</dbReference>
<name>A0A6B2LYS8_9BACT</name>
<dbReference type="GO" id="GO:0005737">
    <property type="term" value="C:cytoplasm"/>
    <property type="evidence" value="ECO:0007669"/>
    <property type="project" value="TreeGrafter"/>
</dbReference>
<comment type="cofactor">
    <cofactor evidence="6">
        <name>Mn(2+)</name>
        <dbReference type="ChEBI" id="CHEBI:29035"/>
    </cofactor>
    <text evidence="6">Binds 1 Mn(2+) ion per subunit.</text>
</comment>
<evidence type="ECO:0000313" key="7">
    <source>
        <dbReference type="EMBL" id="NDV61206.1"/>
    </source>
</evidence>
<comment type="catalytic activity">
    <reaction evidence="6">
        <text>D-ribose 5-phosphate + uracil = psi-UMP + H2O</text>
        <dbReference type="Rhea" id="RHEA:18337"/>
        <dbReference type="ChEBI" id="CHEBI:15377"/>
        <dbReference type="ChEBI" id="CHEBI:17568"/>
        <dbReference type="ChEBI" id="CHEBI:58380"/>
        <dbReference type="ChEBI" id="CHEBI:78346"/>
        <dbReference type="EC" id="4.2.1.70"/>
    </reaction>
</comment>
<evidence type="ECO:0000256" key="2">
    <source>
        <dbReference type="ARBA" id="ARBA00022801"/>
    </source>
</evidence>
<evidence type="ECO:0000256" key="3">
    <source>
        <dbReference type="ARBA" id="ARBA00023211"/>
    </source>
</evidence>
<evidence type="ECO:0000256" key="6">
    <source>
        <dbReference type="HAMAP-Rule" id="MF_01876"/>
    </source>
</evidence>
<evidence type="ECO:0000256" key="4">
    <source>
        <dbReference type="ARBA" id="ARBA00023239"/>
    </source>
</evidence>
<dbReference type="Proteomes" id="UP000478417">
    <property type="component" value="Unassembled WGS sequence"/>
</dbReference>
<keyword evidence="3 6" id="KW-0464">Manganese</keyword>
<keyword evidence="4 6" id="KW-0456">Lyase</keyword>
<evidence type="ECO:0000256" key="5">
    <source>
        <dbReference type="ARBA" id="ARBA00023295"/>
    </source>
</evidence>
<feature type="active site" description="Nucleophile" evidence="6">
    <location>
        <position position="159"/>
    </location>
</feature>
<reference evidence="7 8" key="1">
    <citation type="submission" date="2020-02" db="EMBL/GenBank/DDBJ databases">
        <title>Albibacoteraceae fam. nov., the first described family within the subdivision 4 Verrucomicrobia.</title>
        <authorList>
            <person name="Xi F."/>
        </authorList>
    </citation>
    <scope>NUCLEOTIDE SEQUENCE [LARGE SCALE GENOMIC DNA]</scope>
    <source>
        <strain evidence="7 8">CK1056</strain>
    </source>
</reference>
<dbReference type="GO" id="GO:0016798">
    <property type="term" value="F:hydrolase activity, acting on glycosyl bonds"/>
    <property type="evidence" value="ECO:0007669"/>
    <property type="project" value="UniProtKB-KW"/>
</dbReference>
<comment type="function">
    <text evidence="6">Catalyzes the reversible cleavage of pseudouridine 5'-phosphate (PsiMP) to ribose 5-phosphate and uracil. Functions biologically in the cleavage direction, as part of a pseudouridine degradation pathway.</text>
</comment>